<protein>
    <recommendedName>
        <fullName evidence="1">Xylose isomerase-like TIM barrel domain-containing protein</fullName>
    </recommendedName>
</protein>
<evidence type="ECO:0000259" key="1">
    <source>
        <dbReference type="Pfam" id="PF01261"/>
    </source>
</evidence>
<gene>
    <name evidence="2" type="ORF">S01H1_56271</name>
</gene>
<sequence>MLGSPKQRSLVDGQSKEGAWKKAVELLSSVLDKAGELGLTICLEPLSPVETDFINTVAEGMQMVRQINHPNLKIHLDVKAMCSEATPVPDIIRSVRGENIGHFHVNDSNLYGPGMGDVDYGPIAEAIKDVGWDKWLSVEVFKYDPDPETIARASIEYLRSYF</sequence>
<name>X0VFN5_9ZZZZ</name>
<dbReference type="PANTHER" id="PTHR12110">
    <property type="entry name" value="HYDROXYPYRUVATE ISOMERASE"/>
    <property type="match status" value="1"/>
</dbReference>
<proteinExistence type="predicted"/>
<dbReference type="PANTHER" id="PTHR12110:SF21">
    <property type="entry name" value="XYLOSE ISOMERASE-LIKE TIM BARREL DOMAIN-CONTAINING PROTEIN"/>
    <property type="match status" value="1"/>
</dbReference>
<organism evidence="2">
    <name type="scientific">marine sediment metagenome</name>
    <dbReference type="NCBI Taxonomy" id="412755"/>
    <lineage>
        <taxon>unclassified sequences</taxon>
        <taxon>metagenomes</taxon>
        <taxon>ecological metagenomes</taxon>
    </lineage>
</organism>
<feature type="domain" description="Xylose isomerase-like TIM barrel" evidence="1">
    <location>
        <begin position="13"/>
        <end position="160"/>
    </location>
</feature>
<dbReference type="InterPro" id="IPR013022">
    <property type="entry name" value="Xyl_isomerase-like_TIM-brl"/>
</dbReference>
<dbReference type="AlphaFoldDB" id="X0VFN5"/>
<accession>X0VFN5</accession>
<evidence type="ECO:0000313" key="2">
    <source>
        <dbReference type="EMBL" id="GAG17110.1"/>
    </source>
</evidence>
<comment type="caution">
    <text evidence="2">The sequence shown here is derived from an EMBL/GenBank/DDBJ whole genome shotgun (WGS) entry which is preliminary data.</text>
</comment>
<dbReference type="SUPFAM" id="SSF51658">
    <property type="entry name" value="Xylose isomerase-like"/>
    <property type="match status" value="1"/>
</dbReference>
<dbReference type="EMBL" id="BARS01036626">
    <property type="protein sequence ID" value="GAG17110.1"/>
    <property type="molecule type" value="Genomic_DNA"/>
</dbReference>
<dbReference type="Gene3D" id="3.20.20.150">
    <property type="entry name" value="Divalent-metal-dependent TIM barrel enzymes"/>
    <property type="match status" value="1"/>
</dbReference>
<dbReference type="Pfam" id="PF01261">
    <property type="entry name" value="AP_endonuc_2"/>
    <property type="match status" value="1"/>
</dbReference>
<dbReference type="InterPro" id="IPR050312">
    <property type="entry name" value="IolE/XylAMocC-like"/>
</dbReference>
<reference evidence="2" key="1">
    <citation type="journal article" date="2014" name="Front. Microbiol.">
        <title>High frequency of phylogenetically diverse reductive dehalogenase-homologous genes in deep subseafloor sedimentary metagenomes.</title>
        <authorList>
            <person name="Kawai M."/>
            <person name="Futagami T."/>
            <person name="Toyoda A."/>
            <person name="Takaki Y."/>
            <person name="Nishi S."/>
            <person name="Hori S."/>
            <person name="Arai W."/>
            <person name="Tsubouchi T."/>
            <person name="Morono Y."/>
            <person name="Uchiyama I."/>
            <person name="Ito T."/>
            <person name="Fujiyama A."/>
            <person name="Inagaki F."/>
            <person name="Takami H."/>
        </authorList>
    </citation>
    <scope>NUCLEOTIDE SEQUENCE</scope>
    <source>
        <strain evidence="2">Expedition CK06-06</strain>
    </source>
</reference>
<dbReference type="InterPro" id="IPR036237">
    <property type="entry name" value="Xyl_isomerase-like_sf"/>
</dbReference>